<evidence type="ECO:0000313" key="4">
    <source>
        <dbReference type="Proteomes" id="UP000612746"/>
    </source>
</evidence>
<feature type="chain" id="PRO_5034758527" description="Inhibitor I9 domain-containing protein" evidence="2">
    <location>
        <begin position="24"/>
        <end position="108"/>
    </location>
</feature>
<sequence>MRSIISIITTLALTSLLALNAYAAKAGYTDFIMVFNRDISDSDFKKAQDDVLAAKGTINHKYTAGLKGLSVSLPDNQDGLVNTFEAKDYVKFIETDQTGKQMTMKKYT</sequence>
<dbReference type="InterPro" id="IPR052471">
    <property type="entry name" value="PBI_I9"/>
</dbReference>
<protein>
    <recommendedName>
        <fullName evidence="5">Inhibitor I9 domain-containing protein</fullName>
    </recommendedName>
</protein>
<dbReference type="InterPro" id="IPR037045">
    <property type="entry name" value="S8pro/Inhibitor_I9_sf"/>
</dbReference>
<gene>
    <name evidence="3" type="ORF">INT44_009306</name>
</gene>
<proteinExistence type="inferred from homology"/>
<dbReference type="OrthoDB" id="5518345at2759"/>
<dbReference type="GO" id="GO:0004866">
    <property type="term" value="F:endopeptidase inhibitor activity"/>
    <property type="evidence" value="ECO:0007669"/>
    <property type="project" value="TreeGrafter"/>
</dbReference>
<accession>A0A8H7Q431</accession>
<dbReference type="PANTHER" id="PTHR28288">
    <property type="entry name" value="PROTEASE B INHIBITOR 2"/>
    <property type="match status" value="1"/>
</dbReference>
<organism evidence="3 4">
    <name type="scientific">Umbelopsis vinacea</name>
    <dbReference type="NCBI Taxonomy" id="44442"/>
    <lineage>
        <taxon>Eukaryota</taxon>
        <taxon>Fungi</taxon>
        <taxon>Fungi incertae sedis</taxon>
        <taxon>Mucoromycota</taxon>
        <taxon>Mucoromycotina</taxon>
        <taxon>Umbelopsidomycetes</taxon>
        <taxon>Umbelopsidales</taxon>
        <taxon>Umbelopsidaceae</taxon>
        <taxon>Umbelopsis</taxon>
    </lineage>
</organism>
<dbReference type="EMBL" id="JAEPRA010000006">
    <property type="protein sequence ID" value="KAG2184291.1"/>
    <property type="molecule type" value="Genomic_DNA"/>
</dbReference>
<keyword evidence="4" id="KW-1185">Reference proteome</keyword>
<evidence type="ECO:0000256" key="2">
    <source>
        <dbReference type="SAM" id="SignalP"/>
    </source>
</evidence>
<dbReference type="GO" id="GO:0042144">
    <property type="term" value="P:vacuole fusion, non-autophagic"/>
    <property type="evidence" value="ECO:0007669"/>
    <property type="project" value="TreeGrafter"/>
</dbReference>
<dbReference type="Gene3D" id="3.30.70.80">
    <property type="entry name" value="Peptidase S8 propeptide/proteinase inhibitor I9"/>
    <property type="match status" value="1"/>
</dbReference>
<reference evidence="3" key="1">
    <citation type="submission" date="2020-12" db="EMBL/GenBank/DDBJ databases">
        <title>Metabolic potential, ecology and presence of endohyphal bacteria is reflected in genomic diversity of Mucoromycotina.</title>
        <authorList>
            <person name="Muszewska A."/>
            <person name="Okrasinska A."/>
            <person name="Steczkiewicz K."/>
            <person name="Drgas O."/>
            <person name="Orlowska M."/>
            <person name="Perlinska-Lenart U."/>
            <person name="Aleksandrzak-Piekarczyk T."/>
            <person name="Szatraj K."/>
            <person name="Zielenkiewicz U."/>
            <person name="Pilsyk S."/>
            <person name="Malc E."/>
            <person name="Mieczkowski P."/>
            <person name="Kruszewska J.S."/>
            <person name="Biernat P."/>
            <person name="Pawlowska J."/>
        </authorList>
    </citation>
    <scope>NUCLEOTIDE SEQUENCE</scope>
    <source>
        <strain evidence="3">WA0000051536</strain>
    </source>
</reference>
<dbReference type="SUPFAM" id="SSF54897">
    <property type="entry name" value="Protease propeptides/inhibitors"/>
    <property type="match status" value="1"/>
</dbReference>
<evidence type="ECO:0000313" key="3">
    <source>
        <dbReference type="EMBL" id="KAG2184291.1"/>
    </source>
</evidence>
<comment type="similarity">
    <text evidence="1">Belongs to the protease inhibitor I9 family.</text>
</comment>
<feature type="signal peptide" evidence="2">
    <location>
        <begin position="1"/>
        <end position="23"/>
    </location>
</feature>
<name>A0A8H7Q431_9FUNG</name>
<dbReference type="Proteomes" id="UP000612746">
    <property type="component" value="Unassembled WGS sequence"/>
</dbReference>
<evidence type="ECO:0000256" key="1">
    <source>
        <dbReference type="ARBA" id="ARBA00038069"/>
    </source>
</evidence>
<evidence type="ECO:0008006" key="5">
    <source>
        <dbReference type="Google" id="ProtNLM"/>
    </source>
</evidence>
<comment type="caution">
    <text evidence="3">The sequence shown here is derived from an EMBL/GenBank/DDBJ whole genome shotgun (WGS) entry which is preliminary data.</text>
</comment>
<keyword evidence="2" id="KW-0732">Signal</keyword>
<dbReference type="AlphaFoldDB" id="A0A8H7Q431"/>
<dbReference type="PANTHER" id="PTHR28288:SF2">
    <property type="entry name" value="PROTEASE B INHIBITOR 2"/>
    <property type="match status" value="1"/>
</dbReference>